<evidence type="ECO:0000313" key="1">
    <source>
        <dbReference type="EMBL" id="KAF8653790.1"/>
    </source>
</evidence>
<dbReference type="AlphaFoldDB" id="A0A835A3S6"/>
<keyword evidence="2" id="KW-1185">Reference proteome</keyword>
<protein>
    <submittedName>
        <fullName evidence="1">Uncharacterized protein</fullName>
    </submittedName>
</protein>
<gene>
    <name evidence="1" type="ORF">HU200_061911</name>
</gene>
<sequence length="23" mass="2852">MLWLTRKRSYCVTNTFRMEALTM</sequence>
<dbReference type="EMBL" id="JACEFO010002617">
    <property type="protein sequence ID" value="KAF8653790.1"/>
    <property type="molecule type" value="Genomic_DNA"/>
</dbReference>
<name>A0A835A3S6_9POAL</name>
<evidence type="ECO:0000313" key="2">
    <source>
        <dbReference type="Proteomes" id="UP000636709"/>
    </source>
</evidence>
<organism evidence="1 2">
    <name type="scientific">Digitaria exilis</name>
    <dbReference type="NCBI Taxonomy" id="1010633"/>
    <lineage>
        <taxon>Eukaryota</taxon>
        <taxon>Viridiplantae</taxon>
        <taxon>Streptophyta</taxon>
        <taxon>Embryophyta</taxon>
        <taxon>Tracheophyta</taxon>
        <taxon>Spermatophyta</taxon>
        <taxon>Magnoliopsida</taxon>
        <taxon>Liliopsida</taxon>
        <taxon>Poales</taxon>
        <taxon>Poaceae</taxon>
        <taxon>PACMAD clade</taxon>
        <taxon>Panicoideae</taxon>
        <taxon>Panicodae</taxon>
        <taxon>Paniceae</taxon>
        <taxon>Anthephorinae</taxon>
        <taxon>Digitaria</taxon>
    </lineage>
</organism>
<proteinExistence type="predicted"/>
<accession>A0A835A3S6</accession>
<comment type="caution">
    <text evidence="1">The sequence shown here is derived from an EMBL/GenBank/DDBJ whole genome shotgun (WGS) entry which is preliminary data.</text>
</comment>
<reference evidence="1" key="1">
    <citation type="submission" date="2020-07" db="EMBL/GenBank/DDBJ databases">
        <title>Genome sequence and genetic diversity analysis of an under-domesticated orphan crop, white fonio (Digitaria exilis).</title>
        <authorList>
            <person name="Bennetzen J.L."/>
            <person name="Chen S."/>
            <person name="Ma X."/>
            <person name="Wang X."/>
            <person name="Yssel A.E.J."/>
            <person name="Chaluvadi S.R."/>
            <person name="Johnson M."/>
            <person name="Gangashetty P."/>
            <person name="Hamidou F."/>
            <person name="Sanogo M.D."/>
            <person name="Zwaenepoel A."/>
            <person name="Wallace J."/>
            <person name="Van De Peer Y."/>
            <person name="Van Deynze A."/>
        </authorList>
    </citation>
    <scope>NUCLEOTIDE SEQUENCE</scope>
    <source>
        <tissue evidence="1">Leaves</tissue>
    </source>
</reference>
<dbReference type="Proteomes" id="UP000636709">
    <property type="component" value="Unassembled WGS sequence"/>
</dbReference>